<evidence type="ECO:0000313" key="2">
    <source>
        <dbReference type="EMBL" id="KAI9249250.1"/>
    </source>
</evidence>
<feature type="transmembrane region" description="Helical" evidence="1">
    <location>
        <begin position="32"/>
        <end position="52"/>
    </location>
</feature>
<dbReference type="Proteomes" id="UP001209540">
    <property type="component" value="Unassembled WGS sequence"/>
</dbReference>
<feature type="transmembrane region" description="Helical" evidence="1">
    <location>
        <begin position="169"/>
        <end position="188"/>
    </location>
</feature>
<dbReference type="AlphaFoldDB" id="A0AAD5P9F9"/>
<reference evidence="2" key="2">
    <citation type="submission" date="2023-02" db="EMBL/GenBank/DDBJ databases">
        <authorList>
            <consortium name="DOE Joint Genome Institute"/>
            <person name="Mondo S.J."/>
            <person name="Chang Y."/>
            <person name="Wang Y."/>
            <person name="Ahrendt S."/>
            <person name="Andreopoulos W."/>
            <person name="Barry K."/>
            <person name="Beard J."/>
            <person name="Benny G.L."/>
            <person name="Blankenship S."/>
            <person name="Bonito G."/>
            <person name="Cuomo C."/>
            <person name="Desiro A."/>
            <person name="Gervers K.A."/>
            <person name="Hundley H."/>
            <person name="Kuo A."/>
            <person name="LaButti K."/>
            <person name="Lang B.F."/>
            <person name="Lipzen A."/>
            <person name="O'Donnell K."/>
            <person name="Pangilinan J."/>
            <person name="Reynolds N."/>
            <person name="Sandor L."/>
            <person name="Smith M.W."/>
            <person name="Tsang A."/>
            <person name="Grigoriev I.V."/>
            <person name="Stajich J.E."/>
            <person name="Spatafora J.W."/>
        </authorList>
    </citation>
    <scope>NUCLEOTIDE SEQUENCE</scope>
    <source>
        <strain evidence="2">RSA 2281</strain>
    </source>
</reference>
<keyword evidence="3" id="KW-1185">Reference proteome</keyword>
<feature type="transmembrane region" description="Helical" evidence="1">
    <location>
        <begin position="257"/>
        <end position="275"/>
    </location>
</feature>
<keyword evidence="1" id="KW-1133">Transmembrane helix</keyword>
<feature type="transmembrane region" description="Helical" evidence="1">
    <location>
        <begin position="81"/>
        <end position="103"/>
    </location>
</feature>
<dbReference type="EMBL" id="JAIXMP010000036">
    <property type="protein sequence ID" value="KAI9249250.1"/>
    <property type="molecule type" value="Genomic_DNA"/>
</dbReference>
<organism evidence="2 3">
    <name type="scientific">Phascolomyces articulosus</name>
    <dbReference type="NCBI Taxonomy" id="60185"/>
    <lineage>
        <taxon>Eukaryota</taxon>
        <taxon>Fungi</taxon>
        <taxon>Fungi incertae sedis</taxon>
        <taxon>Mucoromycota</taxon>
        <taxon>Mucoromycotina</taxon>
        <taxon>Mucoromycetes</taxon>
        <taxon>Mucorales</taxon>
        <taxon>Lichtheimiaceae</taxon>
        <taxon>Phascolomyces</taxon>
    </lineage>
</organism>
<comment type="caution">
    <text evidence="2">The sequence shown here is derived from an EMBL/GenBank/DDBJ whole genome shotgun (WGS) entry which is preliminary data.</text>
</comment>
<feature type="transmembrane region" description="Helical" evidence="1">
    <location>
        <begin position="134"/>
        <end position="154"/>
    </location>
</feature>
<reference evidence="2" key="1">
    <citation type="journal article" date="2022" name="IScience">
        <title>Evolution of zygomycete secretomes and the origins of terrestrial fungal ecologies.</title>
        <authorList>
            <person name="Chang Y."/>
            <person name="Wang Y."/>
            <person name="Mondo S."/>
            <person name="Ahrendt S."/>
            <person name="Andreopoulos W."/>
            <person name="Barry K."/>
            <person name="Beard J."/>
            <person name="Benny G.L."/>
            <person name="Blankenship S."/>
            <person name="Bonito G."/>
            <person name="Cuomo C."/>
            <person name="Desiro A."/>
            <person name="Gervers K.A."/>
            <person name="Hundley H."/>
            <person name="Kuo A."/>
            <person name="LaButti K."/>
            <person name="Lang B.F."/>
            <person name="Lipzen A."/>
            <person name="O'Donnell K."/>
            <person name="Pangilinan J."/>
            <person name="Reynolds N."/>
            <person name="Sandor L."/>
            <person name="Smith M.E."/>
            <person name="Tsang A."/>
            <person name="Grigoriev I.V."/>
            <person name="Stajich J.E."/>
            <person name="Spatafora J.W."/>
        </authorList>
    </citation>
    <scope>NUCLEOTIDE SEQUENCE</scope>
    <source>
        <strain evidence="2">RSA 2281</strain>
    </source>
</reference>
<sequence>MLLHYNLFLILRIILILIIVVKLRLNQIQQYLFSPLIVAIASTFVFDAIAMFHEQGSYITRNILFNKKHPFLYGHSLPIELQLLMLFQTTFTWLAIIFNLLLLKNINFNNNSIKGQQQAMQQEGKAWIRVHLSYFKPTLIGIAISALGTCLLHHSRRRHPVDFSTMESFQQFIMLIYAITFMCALLWWQWSSRRQQQQQQQQQQPLSPALLIYGIITLLQPLQSTTDSITIIVSYLGRTIQPYELMVQTTLLPVLSFTLYFFEIQTPLIILLLTLRSGPHWASRQVQPTAVIDVEKAVPEKSAIKH</sequence>
<accession>A0AAD5P9F9</accession>
<keyword evidence="1" id="KW-0812">Transmembrane</keyword>
<evidence type="ECO:0000256" key="1">
    <source>
        <dbReference type="SAM" id="Phobius"/>
    </source>
</evidence>
<proteinExistence type="predicted"/>
<name>A0AAD5P9F9_9FUNG</name>
<gene>
    <name evidence="2" type="ORF">BDA99DRAFT_524398</name>
</gene>
<keyword evidence="1" id="KW-0472">Membrane</keyword>
<feature type="transmembrane region" description="Helical" evidence="1">
    <location>
        <begin position="6"/>
        <end position="25"/>
    </location>
</feature>
<protein>
    <submittedName>
        <fullName evidence="2">Uncharacterized protein</fullName>
    </submittedName>
</protein>
<evidence type="ECO:0000313" key="3">
    <source>
        <dbReference type="Proteomes" id="UP001209540"/>
    </source>
</evidence>